<keyword evidence="1" id="KW-1133">Transmembrane helix</keyword>
<dbReference type="Proteomes" id="UP000598633">
    <property type="component" value="Unassembled WGS sequence"/>
</dbReference>
<sequence length="550" mass="60445">MNDESSSRERRRAWAVFTTVIAIFAWLVIRDAWLCDDAFITFRVVDNFHNDFGLRWNVIDRVQVFTHPLWCFLLVALGWLFGNLPLAAIWFSVLMSVAAFLLIVPRPGRENWDLVLLALLIPASKAVVQFGTSGLEGPLAYLLLVLLILAGGGLNSSWHRNDRWVPLLSAAIVLTRPDLILIVAPFCIAWVTRKGFRRAAVSIAAGTAVFAIWEIFSFIYYGILFPNTALAKLYTGLPFLEGALQGLRYIADFVLRDPAGVVGLVTCVLLLMFRRDDLQARAVCAGILLYLLFIVAIGGDFMSGRFFAVPVFLAVAEAIRTNGEGTRPLADSFPGASAAAIILVVIHFFGFNGFVAANISRNGIADERRVYAPALSLAAVHDGSPIQRVSWVRAAQELGKTGPAVMRAIAVGVVGYYGGPNVHVLDINAIGDPLLSRLPARSESRIGHFERRIPLGYEDSLQSESLVIEDLDLREYCQVVWSVTRGPVWSASRIGESNRLITGGYSLLLDNYLSRSGDWLREPGPPALPPPDATIEMLFLPEEPENLPAD</sequence>
<organism evidence="2 3">
    <name type="scientific">Candidatus Sulfomarinibacter kjeldsenii</name>
    <dbReference type="NCBI Taxonomy" id="2885994"/>
    <lineage>
        <taxon>Bacteria</taxon>
        <taxon>Pseudomonadati</taxon>
        <taxon>Acidobacteriota</taxon>
        <taxon>Thermoanaerobaculia</taxon>
        <taxon>Thermoanaerobaculales</taxon>
        <taxon>Candidatus Sulfomarinibacteraceae</taxon>
        <taxon>Candidatus Sulfomarinibacter</taxon>
    </lineage>
</organism>
<feature type="transmembrane region" description="Helical" evidence="1">
    <location>
        <begin position="12"/>
        <end position="29"/>
    </location>
</feature>
<name>A0A8J6YBE5_9BACT</name>
<feature type="transmembrane region" description="Helical" evidence="1">
    <location>
        <begin position="253"/>
        <end position="273"/>
    </location>
</feature>
<reference evidence="2 3" key="1">
    <citation type="submission" date="2020-08" db="EMBL/GenBank/DDBJ databases">
        <title>Acidobacteriota in marine sediments use diverse sulfur dissimilation pathways.</title>
        <authorList>
            <person name="Wasmund K."/>
        </authorList>
    </citation>
    <scope>NUCLEOTIDE SEQUENCE [LARGE SCALE GENOMIC DNA]</scope>
    <source>
        <strain evidence="2">MAG AM3-A</strain>
    </source>
</reference>
<evidence type="ECO:0000313" key="3">
    <source>
        <dbReference type="Proteomes" id="UP000598633"/>
    </source>
</evidence>
<keyword evidence="1" id="KW-0472">Membrane</keyword>
<evidence type="ECO:0000256" key="1">
    <source>
        <dbReference type="SAM" id="Phobius"/>
    </source>
</evidence>
<protein>
    <submittedName>
        <fullName evidence="2">Uncharacterized protein</fullName>
    </submittedName>
</protein>
<feature type="transmembrane region" description="Helical" evidence="1">
    <location>
        <begin position="203"/>
        <end position="223"/>
    </location>
</feature>
<keyword evidence="1" id="KW-0812">Transmembrane</keyword>
<dbReference type="AlphaFoldDB" id="A0A8J6YBE5"/>
<feature type="transmembrane region" description="Helical" evidence="1">
    <location>
        <begin position="164"/>
        <end position="191"/>
    </location>
</feature>
<feature type="transmembrane region" description="Helical" evidence="1">
    <location>
        <begin position="139"/>
        <end position="158"/>
    </location>
</feature>
<accession>A0A8J6YBE5</accession>
<evidence type="ECO:0000313" key="2">
    <source>
        <dbReference type="EMBL" id="MBD3870391.1"/>
    </source>
</evidence>
<dbReference type="EMBL" id="JACXWA010000059">
    <property type="protein sequence ID" value="MBD3870391.1"/>
    <property type="molecule type" value="Genomic_DNA"/>
</dbReference>
<gene>
    <name evidence="2" type="ORF">IFJ97_03400</name>
</gene>
<feature type="transmembrane region" description="Helical" evidence="1">
    <location>
        <begin position="336"/>
        <end position="359"/>
    </location>
</feature>
<feature type="transmembrane region" description="Helical" evidence="1">
    <location>
        <begin position="280"/>
        <end position="299"/>
    </location>
</feature>
<proteinExistence type="predicted"/>
<comment type="caution">
    <text evidence="2">The sequence shown here is derived from an EMBL/GenBank/DDBJ whole genome shotgun (WGS) entry which is preliminary data.</text>
</comment>